<keyword evidence="3" id="KW-1185">Reference proteome</keyword>
<dbReference type="SUPFAM" id="SSF51445">
    <property type="entry name" value="(Trans)glycosidases"/>
    <property type="match status" value="1"/>
</dbReference>
<reference evidence="2" key="2">
    <citation type="submission" date="2023-01" db="EMBL/GenBank/DDBJ databases">
        <authorList>
            <person name="Petersen C."/>
        </authorList>
    </citation>
    <scope>NUCLEOTIDE SEQUENCE</scope>
    <source>
        <strain evidence="2">IBT 17514</strain>
    </source>
</reference>
<dbReference type="PANTHER" id="PTHR36183">
    <property type="entry name" value="BETA-GLUCURONIDASE"/>
    <property type="match status" value="1"/>
</dbReference>
<comment type="caution">
    <text evidence="2">The sequence shown here is derived from an EMBL/GenBank/DDBJ whole genome shotgun (WGS) entry which is preliminary data.</text>
</comment>
<feature type="domain" description="Beta-glucuronidase C-terminal" evidence="1">
    <location>
        <begin position="420"/>
        <end position="531"/>
    </location>
</feature>
<dbReference type="InterPro" id="IPR031728">
    <property type="entry name" value="GlcAase_C"/>
</dbReference>
<dbReference type="InterPro" id="IPR017853">
    <property type="entry name" value="GH"/>
</dbReference>
<evidence type="ECO:0000313" key="3">
    <source>
        <dbReference type="Proteomes" id="UP001215712"/>
    </source>
</evidence>
<dbReference type="Pfam" id="PF16862">
    <property type="entry name" value="Glyco_hydro_79C"/>
    <property type="match status" value="1"/>
</dbReference>
<proteinExistence type="predicted"/>
<dbReference type="InterPro" id="IPR052974">
    <property type="entry name" value="GH79_Enzymes"/>
</dbReference>
<dbReference type="Proteomes" id="UP001215712">
    <property type="component" value="Unassembled WGS sequence"/>
</dbReference>
<dbReference type="EMBL" id="JAQJAN010000013">
    <property type="protein sequence ID" value="KAJ5712736.1"/>
    <property type="molecule type" value="Genomic_DNA"/>
</dbReference>
<evidence type="ECO:0000313" key="2">
    <source>
        <dbReference type="EMBL" id="KAJ5712736.1"/>
    </source>
</evidence>
<evidence type="ECO:0000259" key="1">
    <source>
        <dbReference type="Pfam" id="PF16862"/>
    </source>
</evidence>
<reference evidence="2" key="1">
    <citation type="journal article" date="2023" name="IMA Fungus">
        <title>Comparative genomic study of the Penicillium genus elucidates a diverse pangenome and 15 lateral gene transfer events.</title>
        <authorList>
            <person name="Petersen C."/>
            <person name="Sorensen T."/>
            <person name="Nielsen M.R."/>
            <person name="Sondergaard T.E."/>
            <person name="Sorensen J.L."/>
            <person name="Fitzpatrick D.A."/>
            <person name="Frisvad J.C."/>
            <person name="Nielsen K.L."/>
        </authorList>
    </citation>
    <scope>NUCLEOTIDE SEQUENCE</scope>
    <source>
        <strain evidence="2">IBT 17514</strain>
    </source>
</reference>
<name>A0AAD6HG61_9EURO</name>
<organism evidence="2 3">
    <name type="scientific">Penicillium malachiteum</name>
    <dbReference type="NCBI Taxonomy" id="1324776"/>
    <lineage>
        <taxon>Eukaryota</taxon>
        <taxon>Fungi</taxon>
        <taxon>Dikarya</taxon>
        <taxon>Ascomycota</taxon>
        <taxon>Pezizomycotina</taxon>
        <taxon>Eurotiomycetes</taxon>
        <taxon>Eurotiomycetidae</taxon>
        <taxon>Eurotiales</taxon>
        <taxon>Aspergillaceae</taxon>
        <taxon>Penicillium</taxon>
    </lineage>
</organism>
<dbReference type="AlphaFoldDB" id="A0AAD6HG61"/>
<sequence>MFLSLLLGAAVVSAGPAPIARDSSSPAVSVSVTAPDDAGEPILRPFVSFSIELSSFPEFAGNLSQPNAFSNQLLDNLADLQGVKSYIRVGGSTQDLTLYDPNLETAINGTYLADVSADYPAFAFIGPSFFESYATWPGAKFSFGFNLGANGTVGRKNLIETASVACKALKGKLAYWELGNEPDLFTTTTPYTKRPPSWDESDYVAEWLSKTELIKRQMAKTCPKFATDAEYKYIAPSFAGLTDALDPLTTWQDGLDTDHDIKLNSMHNYIDGATSPGVTLQRTLMNHTKTVESVQQHVNLSKVLNEDGLTTGIPYILGETNSLYNEGKPGLSNSFGAALWGVDFNLYCASQSIRRTHMHQGTNYRYAAWQPIQTNDTTIGTKAPYYGNVMVAAMLGSGDSPSSANVQVVNLPLPDETEAAYAAYVDGKISRIAVINLQEYNYTVSDSSASRPSVTYEFLLSEVSSKSLSVQRLMANGSNAISGITWDGWSYNYELKGGAPVRLDNVTTGETISVDSKGLVQVKVPWSSGVILNV</sequence>
<gene>
    <name evidence="2" type="ORF">N7493_009204</name>
</gene>
<accession>A0AAD6HG61</accession>
<dbReference type="Gene3D" id="3.20.20.80">
    <property type="entry name" value="Glycosidases"/>
    <property type="match status" value="1"/>
</dbReference>
<dbReference type="PANTHER" id="PTHR36183:SF2">
    <property type="entry name" value="BETA-GLUCURONIDASE C-TERMINAL DOMAIN-CONTAINING PROTEIN"/>
    <property type="match status" value="1"/>
</dbReference>
<protein>
    <recommendedName>
        <fullName evidence="1">Beta-glucuronidase C-terminal domain-containing protein</fullName>
    </recommendedName>
</protein>